<sequence length="61" mass="6887">MESVALSRTTRWGMLLTGLLQGVLCYLLMAWLVPQNSDWLFYGMPCDDSVVVNAIAYRGLF</sequence>
<keyword evidence="1" id="KW-1133">Transmembrane helix</keyword>
<dbReference type="AlphaFoldDB" id="A0A3S4HZ75"/>
<keyword evidence="1" id="KW-0472">Membrane</keyword>
<dbReference type="Proteomes" id="UP000269208">
    <property type="component" value="Chromosome"/>
</dbReference>
<keyword evidence="1" id="KW-0812">Transmembrane</keyword>
<protein>
    <submittedName>
        <fullName evidence="2">Membrane protein</fullName>
    </submittedName>
</protein>
<evidence type="ECO:0000313" key="2">
    <source>
        <dbReference type="EMBL" id="VEB52957.1"/>
    </source>
</evidence>
<evidence type="ECO:0000256" key="1">
    <source>
        <dbReference type="SAM" id="Phobius"/>
    </source>
</evidence>
<name>A0A3S4HZ75_SALET</name>
<evidence type="ECO:0000313" key="3">
    <source>
        <dbReference type="Proteomes" id="UP000269208"/>
    </source>
</evidence>
<proteinExistence type="predicted"/>
<accession>A0A3S4HZ75</accession>
<reference evidence="2 3" key="1">
    <citation type="submission" date="2018-12" db="EMBL/GenBank/DDBJ databases">
        <authorList>
            <consortium name="Pathogen Informatics"/>
        </authorList>
    </citation>
    <scope>NUCLEOTIDE SEQUENCE [LARGE SCALE GENOMIC DNA]</scope>
    <source>
        <strain evidence="2 3">NCTC6754</strain>
    </source>
</reference>
<gene>
    <name evidence="2" type="ORF">NCTC6754_02499</name>
</gene>
<feature type="transmembrane region" description="Helical" evidence="1">
    <location>
        <begin position="12"/>
        <end position="33"/>
    </location>
</feature>
<organism evidence="2 3">
    <name type="scientific">Salmonella enterica I</name>
    <dbReference type="NCBI Taxonomy" id="59201"/>
    <lineage>
        <taxon>Bacteria</taxon>
        <taxon>Pseudomonadati</taxon>
        <taxon>Pseudomonadota</taxon>
        <taxon>Gammaproteobacteria</taxon>
        <taxon>Enterobacterales</taxon>
        <taxon>Enterobacteriaceae</taxon>
        <taxon>Salmonella</taxon>
    </lineage>
</organism>
<dbReference type="EMBL" id="LR134190">
    <property type="protein sequence ID" value="VEB52957.1"/>
    <property type="molecule type" value="Genomic_DNA"/>
</dbReference>